<gene>
    <name evidence="1" type="ORF">HII17_00585</name>
</gene>
<dbReference type="EMBL" id="JABBXH010000001">
    <property type="protein sequence ID" value="NMP30042.1"/>
    <property type="molecule type" value="Genomic_DNA"/>
</dbReference>
<sequence>MFGKNSTIKKYKYRLRPALAKSYGGSATYTKEQVDKTVDEMGIDKRHIHYAYLMYCDAATYEANTPKDESIDSMNSAIASLSGIGLFGAIFSSSYYGGGEGGTGGGDGGGSGE</sequence>
<dbReference type="InterPro" id="IPR046689">
    <property type="entry name" value="DUF6559"/>
</dbReference>
<accession>A0A7Y0L9P7</accession>
<reference evidence="1 2" key="1">
    <citation type="submission" date="2020-04" db="EMBL/GenBank/DDBJ databases">
        <title>Thalassotalea sp. M1531, isolated from the surface of marine red alga.</title>
        <authorList>
            <person name="Pang L."/>
            <person name="Lu D.-C."/>
        </authorList>
    </citation>
    <scope>NUCLEOTIDE SEQUENCE [LARGE SCALE GENOMIC DNA]</scope>
    <source>
        <strain evidence="1 2">M1531</strain>
    </source>
</reference>
<dbReference type="Proteomes" id="UP000568664">
    <property type="component" value="Unassembled WGS sequence"/>
</dbReference>
<name>A0A7Y0L9P7_9GAMM</name>
<keyword evidence="2" id="KW-1185">Reference proteome</keyword>
<evidence type="ECO:0000313" key="1">
    <source>
        <dbReference type="EMBL" id="NMP30042.1"/>
    </source>
</evidence>
<organism evidence="1 2">
    <name type="scientific">Thalassotalea algicola</name>
    <dbReference type="NCBI Taxonomy" id="2716224"/>
    <lineage>
        <taxon>Bacteria</taxon>
        <taxon>Pseudomonadati</taxon>
        <taxon>Pseudomonadota</taxon>
        <taxon>Gammaproteobacteria</taxon>
        <taxon>Alteromonadales</taxon>
        <taxon>Colwelliaceae</taxon>
        <taxon>Thalassotalea</taxon>
    </lineage>
</organism>
<proteinExistence type="predicted"/>
<protein>
    <submittedName>
        <fullName evidence="1">Uncharacterized protein</fullName>
    </submittedName>
</protein>
<dbReference type="AlphaFoldDB" id="A0A7Y0L9P7"/>
<comment type="caution">
    <text evidence="1">The sequence shown here is derived from an EMBL/GenBank/DDBJ whole genome shotgun (WGS) entry which is preliminary data.</text>
</comment>
<dbReference type="RefSeq" id="WP_169073391.1">
    <property type="nucleotide sequence ID" value="NZ_JABBXH010000001.1"/>
</dbReference>
<evidence type="ECO:0000313" key="2">
    <source>
        <dbReference type="Proteomes" id="UP000568664"/>
    </source>
</evidence>
<dbReference type="Pfam" id="PF20196">
    <property type="entry name" value="DUF6559"/>
    <property type="match status" value="1"/>
</dbReference>